<sequence length="606" mass="69257">MPPARGTYNKIADPTLIEDQLSEMDTYFKEFRKQLRCPAYQTTTTFHRHSSSPKPPCQPQFTCTSCRKLIKAGFSFQVGSNTRLTNSLAQVPILKSMAYADDLAVFLVDPGELHALLDILALYSRASNARLNRHKILAILLSGQPQQSWQSALSSHGITQWHDRSNSTAVIYLGYPLTSANHKLSSFLDNLLLKLQQRAQMLAQRNLSILGRSLVTNTLLLGPLWYAIRVLAVPQSYLGKIRSTIIQFLARKNFPAVSFQTCQRSRKEGGLAILDPGIQHAALQLRWLQPLLLPSSDPPYYDTFISDILRHCLRLFSVSPSHILPLLLPNMRSNTIKSFGCFSSLFRTMDKIDYKIDWQAFDIRMVNELPLTQVCPYLLLPNQDFKASYWSEILIKHVHEFGMACGKFRRRSPTPTDPFRFKNKNYFRQLQLCCIQETTFFQRFKFQHNSIHMSSSVPPLPALTETDFDNIPDSLLPDGTLIASLNTKWFHPGYVYCGGIDSEEYFVWSCPFKHKIWQTIASRFFVDPARLTYSLIQLPSSSGIEVAPSLSVTYLDIIASVLLSLWQLHWKFIFEGHPFWPQEVVARATRQILKIHKENSSRSLNS</sequence>
<protein>
    <recommendedName>
        <fullName evidence="3">Reverse transcriptase domain-containing protein</fullName>
    </recommendedName>
</protein>
<evidence type="ECO:0000313" key="1">
    <source>
        <dbReference type="EMBL" id="KAG1306201.1"/>
    </source>
</evidence>
<dbReference type="PANTHER" id="PTHR33116:SF86">
    <property type="entry name" value="REVERSE TRANSCRIPTASE DOMAIN-CONTAINING PROTEIN"/>
    <property type="match status" value="1"/>
</dbReference>
<keyword evidence="2" id="KW-1185">Reference proteome</keyword>
<dbReference type="PANTHER" id="PTHR33116">
    <property type="entry name" value="REVERSE TRANSCRIPTASE ZINC-BINDING DOMAIN-CONTAINING PROTEIN-RELATED-RELATED"/>
    <property type="match status" value="1"/>
</dbReference>
<name>A0A9P6X6Q3_RHIOR</name>
<gene>
    <name evidence="1" type="ORF">G6F64_007781</name>
</gene>
<evidence type="ECO:0000313" key="2">
    <source>
        <dbReference type="Proteomes" id="UP000716291"/>
    </source>
</evidence>
<comment type="caution">
    <text evidence="1">The sequence shown here is derived from an EMBL/GenBank/DDBJ whole genome shotgun (WGS) entry which is preliminary data.</text>
</comment>
<dbReference type="AlphaFoldDB" id="A0A9P6X6Q3"/>
<evidence type="ECO:0008006" key="3">
    <source>
        <dbReference type="Google" id="ProtNLM"/>
    </source>
</evidence>
<proteinExistence type="predicted"/>
<accession>A0A9P6X6Q3</accession>
<organism evidence="1 2">
    <name type="scientific">Rhizopus oryzae</name>
    <name type="common">Mucormycosis agent</name>
    <name type="synonym">Rhizopus arrhizus var. delemar</name>
    <dbReference type="NCBI Taxonomy" id="64495"/>
    <lineage>
        <taxon>Eukaryota</taxon>
        <taxon>Fungi</taxon>
        <taxon>Fungi incertae sedis</taxon>
        <taxon>Mucoromycota</taxon>
        <taxon>Mucoromycotina</taxon>
        <taxon>Mucoromycetes</taxon>
        <taxon>Mucorales</taxon>
        <taxon>Mucorineae</taxon>
        <taxon>Rhizopodaceae</taxon>
        <taxon>Rhizopus</taxon>
    </lineage>
</organism>
<dbReference type="EMBL" id="JAANQT010001184">
    <property type="protein sequence ID" value="KAG1306201.1"/>
    <property type="molecule type" value="Genomic_DNA"/>
</dbReference>
<reference evidence="1" key="1">
    <citation type="journal article" date="2020" name="Microb. Genom.">
        <title>Genetic diversity of clinical and environmental Mucorales isolates obtained from an investigation of mucormycosis cases among solid organ transplant recipients.</title>
        <authorList>
            <person name="Nguyen M.H."/>
            <person name="Kaul D."/>
            <person name="Muto C."/>
            <person name="Cheng S.J."/>
            <person name="Richter R.A."/>
            <person name="Bruno V.M."/>
            <person name="Liu G."/>
            <person name="Beyhan S."/>
            <person name="Sundermann A.J."/>
            <person name="Mounaud S."/>
            <person name="Pasculle A.W."/>
            <person name="Nierman W.C."/>
            <person name="Driscoll E."/>
            <person name="Cumbie R."/>
            <person name="Clancy C.J."/>
            <person name="Dupont C.L."/>
        </authorList>
    </citation>
    <scope>NUCLEOTIDE SEQUENCE</scope>
    <source>
        <strain evidence="1">GL11</strain>
    </source>
</reference>
<dbReference type="Proteomes" id="UP000716291">
    <property type="component" value="Unassembled WGS sequence"/>
</dbReference>